<evidence type="ECO:0000256" key="3">
    <source>
        <dbReference type="ARBA" id="ARBA00023163"/>
    </source>
</evidence>
<evidence type="ECO:0000256" key="1">
    <source>
        <dbReference type="ARBA" id="ARBA00023015"/>
    </source>
</evidence>
<dbReference type="RefSeq" id="WP_311513491.1">
    <property type="nucleotide sequence ID" value="NZ_JAVREP010000016.1"/>
</dbReference>
<dbReference type="Pfam" id="PF00440">
    <property type="entry name" value="TetR_N"/>
    <property type="match status" value="1"/>
</dbReference>
<evidence type="ECO:0000313" key="6">
    <source>
        <dbReference type="EMBL" id="MDT0330910.1"/>
    </source>
</evidence>
<gene>
    <name evidence="6" type="ORF">RM479_21030</name>
</gene>
<evidence type="ECO:0000313" key="7">
    <source>
        <dbReference type="Proteomes" id="UP001183390"/>
    </source>
</evidence>
<dbReference type="EMBL" id="JAVREP010000016">
    <property type="protein sequence ID" value="MDT0330910.1"/>
    <property type="molecule type" value="Genomic_DNA"/>
</dbReference>
<dbReference type="SUPFAM" id="SSF46689">
    <property type="entry name" value="Homeodomain-like"/>
    <property type="match status" value="1"/>
</dbReference>
<keyword evidence="1" id="KW-0805">Transcription regulation</keyword>
<keyword evidence="7" id="KW-1185">Reference proteome</keyword>
<feature type="DNA-binding region" description="H-T-H motif" evidence="4">
    <location>
        <begin position="25"/>
        <end position="44"/>
    </location>
</feature>
<protein>
    <submittedName>
        <fullName evidence="6">TetR family transcriptional regulator C-terminal domain-containing protein</fullName>
    </submittedName>
</protein>
<dbReference type="SUPFAM" id="SSF48498">
    <property type="entry name" value="Tetracyclin repressor-like, C-terminal domain"/>
    <property type="match status" value="1"/>
</dbReference>
<comment type="caution">
    <text evidence="6">The sequence shown here is derived from an EMBL/GenBank/DDBJ whole genome shotgun (WGS) entry which is preliminary data.</text>
</comment>
<dbReference type="Pfam" id="PF17940">
    <property type="entry name" value="TetR_C_31"/>
    <property type="match status" value="1"/>
</dbReference>
<dbReference type="Gene3D" id="1.10.357.10">
    <property type="entry name" value="Tetracycline Repressor, domain 2"/>
    <property type="match status" value="1"/>
</dbReference>
<dbReference type="InterPro" id="IPR001647">
    <property type="entry name" value="HTH_TetR"/>
</dbReference>
<proteinExistence type="predicted"/>
<organism evidence="6 7">
    <name type="scientific">Nocardiopsis lambiniae</name>
    <dbReference type="NCBI Taxonomy" id="3075539"/>
    <lineage>
        <taxon>Bacteria</taxon>
        <taxon>Bacillati</taxon>
        <taxon>Actinomycetota</taxon>
        <taxon>Actinomycetes</taxon>
        <taxon>Streptosporangiales</taxon>
        <taxon>Nocardiopsidaceae</taxon>
        <taxon>Nocardiopsis</taxon>
    </lineage>
</organism>
<evidence type="ECO:0000256" key="2">
    <source>
        <dbReference type="ARBA" id="ARBA00023125"/>
    </source>
</evidence>
<evidence type="ECO:0000259" key="5">
    <source>
        <dbReference type="PROSITE" id="PS50977"/>
    </source>
</evidence>
<accession>A0ABU2MEE6</accession>
<keyword evidence="3" id="KW-0804">Transcription</keyword>
<evidence type="ECO:0000256" key="4">
    <source>
        <dbReference type="PROSITE-ProRule" id="PRU00335"/>
    </source>
</evidence>
<sequence>MSRTRDRALDAAITLLGTGGVHALTHGKVDAAAGLPKGSTSNHFRTRDALIIGVVERLEELDRRDWARTHTPDEPTVDHLIDALARFVGAAVTTDRIRTVARYALSVEATHDPRIAAALARGAAAIQEWGGRILDHLGADDPQSASRSLMAYVDGLILRGVTRPEVLEPRERMAAVVRACLS</sequence>
<feature type="domain" description="HTH tetR-type" evidence="5">
    <location>
        <begin position="2"/>
        <end position="62"/>
    </location>
</feature>
<dbReference type="Proteomes" id="UP001183390">
    <property type="component" value="Unassembled WGS sequence"/>
</dbReference>
<dbReference type="InterPro" id="IPR041583">
    <property type="entry name" value="TetR_C_31"/>
</dbReference>
<name>A0ABU2MEE6_9ACTN</name>
<dbReference type="PANTHER" id="PTHR47506">
    <property type="entry name" value="TRANSCRIPTIONAL REGULATORY PROTEIN"/>
    <property type="match status" value="1"/>
</dbReference>
<reference evidence="7" key="1">
    <citation type="submission" date="2023-07" db="EMBL/GenBank/DDBJ databases">
        <title>30 novel species of actinomycetes from the DSMZ collection.</title>
        <authorList>
            <person name="Nouioui I."/>
        </authorList>
    </citation>
    <scope>NUCLEOTIDE SEQUENCE [LARGE SCALE GENOMIC DNA]</scope>
    <source>
        <strain evidence="7">DSM 44743</strain>
    </source>
</reference>
<keyword evidence="2 4" id="KW-0238">DNA-binding</keyword>
<dbReference type="PROSITE" id="PS50977">
    <property type="entry name" value="HTH_TETR_2"/>
    <property type="match status" value="1"/>
</dbReference>
<dbReference type="InterPro" id="IPR036271">
    <property type="entry name" value="Tet_transcr_reg_TetR-rel_C_sf"/>
</dbReference>
<dbReference type="InterPro" id="IPR009057">
    <property type="entry name" value="Homeodomain-like_sf"/>
</dbReference>
<dbReference type="PANTHER" id="PTHR47506:SF1">
    <property type="entry name" value="HTH-TYPE TRANSCRIPTIONAL REGULATOR YJDC"/>
    <property type="match status" value="1"/>
</dbReference>